<dbReference type="Gene3D" id="3.30.450.40">
    <property type="match status" value="1"/>
</dbReference>
<dbReference type="InterPro" id="IPR007435">
    <property type="entry name" value="DUF484"/>
</dbReference>
<sequence>MSGIEGITEQDIADYLAKDSGFFERHAELLANVRISHPHGQRAVSLQERQAELLRDKIKGLEQKIVEMIRNGQENVAIADRLHRWTLALMLTRDDRQLPEVLLRELRHQFLIPQANLRLWNVNAGQTLAQFSAEVSTDVKTFVGSLHQPYCGINSGFEAARWLEEDVASLALVPLTAGSPSQAFGLLVLGSPDPTRYTAEMGTEFLSRVGEIASAALSRLLNADPHAVAQPD</sequence>
<evidence type="ECO:0000313" key="2">
    <source>
        <dbReference type="EMBL" id="UXH79038.1"/>
    </source>
</evidence>
<protein>
    <submittedName>
        <fullName evidence="2">DUF484 family protein</fullName>
    </submittedName>
</protein>
<keyword evidence="3" id="KW-1185">Reference proteome</keyword>
<proteinExistence type="predicted"/>
<dbReference type="Pfam" id="PF04340">
    <property type="entry name" value="DUF484"/>
    <property type="match status" value="1"/>
</dbReference>
<organism evidence="2 3">
    <name type="scientific">Roseateles amylovorans</name>
    <dbReference type="NCBI Taxonomy" id="2978473"/>
    <lineage>
        <taxon>Bacteria</taxon>
        <taxon>Pseudomonadati</taxon>
        <taxon>Pseudomonadota</taxon>
        <taxon>Betaproteobacteria</taxon>
        <taxon>Burkholderiales</taxon>
        <taxon>Sphaerotilaceae</taxon>
        <taxon>Roseateles</taxon>
    </lineage>
</organism>
<keyword evidence="1" id="KW-0175">Coiled coil</keyword>
<dbReference type="EMBL" id="CP104562">
    <property type="protein sequence ID" value="UXH79038.1"/>
    <property type="molecule type" value="Genomic_DNA"/>
</dbReference>
<reference evidence="2" key="1">
    <citation type="submission" date="2022-10" db="EMBL/GenBank/DDBJ databases">
        <title>Characterization and whole genome sequencing of a new Roseateles species, isolated from fresh water.</title>
        <authorList>
            <person name="Guliayeva D.Y."/>
            <person name="Akhremchuk A.E."/>
            <person name="Sikolenko M.A."/>
            <person name="Valentovich L.N."/>
            <person name="Sidarenka A.V."/>
        </authorList>
    </citation>
    <scope>NUCLEOTIDE SEQUENCE</scope>
    <source>
        <strain evidence="2">BIM B-1768</strain>
    </source>
</reference>
<dbReference type="InterPro" id="IPR029016">
    <property type="entry name" value="GAF-like_dom_sf"/>
</dbReference>
<dbReference type="PANTHER" id="PTHR38765:SF1">
    <property type="entry name" value="DUF484 DOMAIN-CONTAINING PROTEIN"/>
    <property type="match status" value="1"/>
</dbReference>
<gene>
    <name evidence="2" type="ORF">N4261_03625</name>
</gene>
<evidence type="ECO:0000313" key="3">
    <source>
        <dbReference type="Proteomes" id="UP001064933"/>
    </source>
</evidence>
<feature type="coiled-coil region" evidence="1">
    <location>
        <begin position="44"/>
        <end position="71"/>
    </location>
</feature>
<name>A0ABY6B659_9BURK</name>
<dbReference type="PANTHER" id="PTHR38765">
    <property type="entry name" value="DUF484 DOMAIN-CONTAINING PROTEIN"/>
    <property type="match status" value="1"/>
</dbReference>
<accession>A0ABY6B659</accession>
<evidence type="ECO:0000256" key="1">
    <source>
        <dbReference type="SAM" id="Coils"/>
    </source>
</evidence>
<dbReference type="Proteomes" id="UP001064933">
    <property type="component" value="Chromosome"/>
</dbReference>
<dbReference type="RefSeq" id="WP_261758858.1">
    <property type="nucleotide sequence ID" value="NZ_CP104562.2"/>
</dbReference>